<dbReference type="InterPro" id="IPR011009">
    <property type="entry name" value="Kinase-like_dom_sf"/>
</dbReference>
<feature type="domain" description="SH2" evidence="11">
    <location>
        <begin position="14"/>
        <end position="119"/>
    </location>
</feature>
<evidence type="ECO:0000313" key="13">
    <source>
        <dbReference type="Proteomes" id="UP000492821"/>
    </source>
</evidence>
<evidence type="ECO:0000256" key="3">
    <source>
        <dbReference type="ARBA" id="ARBA00022777"/>
    </source>
</evidence>
<dbReference type="SUPFAM" id="SSF55550">
    <property type="entry name" value="SH2 domain"/>
    <property type="match status" value="1"/>
</dbReference>
<dbReference type="PROSITE" id="PS00109">
    <property type="entry name" value="PROTEIN_KINASE_TYR"/>
    <property type="match status" value="1"/>
</dbReference>
<dbReference type="Pfam" id="PF07714">
    <property type="entry name" value="PK_Tyr_Ser-Thr"/>
    <property type="match status" value="1"/>
</dbReference>
<evidence type="ECO:0000259" key="11">
    <source>
        <dbReference type="PROSITE" id="PS50001"/>
    </source>
</evidence>
<dbReference type="InterPro" id="IPR050198">
    <property type="entry name" value="Non-receptor_tyrosine_kinases"/>
</dbReference>
<dbReference type="Proteomes" id="UP000492821">
    <property type="component" value="Unassembled WGS sequence"/>
</dbReference>
<comment type="catalytic activity">
    <reaction evidence="6 9">
        <text>L-tyrosyl-[protein] + ATP = O-phospho-L-tyrosyl-[protein] + ADP + H(+)</text>
        <dbReference type="Rhea" id="RHEA:10596"/>
        <dbReference type="Rhea" id="RHEA-COMP:10136"/>
        <dbReference type="Rhea" id="RHEA-COMP:20101"/>
        <dbReference type="ChEBI" id="CHEBI:15378"/>
        <dbReference type="ChEBI" id="CHEBI:30616"/>
        <dbReference type="ChEBI" id="CHEBI:46858"/>
        <dbReference type="ChEBI" id="CHEBI:61978"/>
        <dbReference type="ChEBI" id="CHEBI:456216"/>
        <dbReference type="EC" id="2.7.10.2"/>
    </reaction>
</comment>
<dbReference type="AlphaFoldDB" id="A0A7E4UZG6"/>
<dbReference type="WBParaSite" id="Pan_g14700.t1">
    <property type="protein sequence ID" value="Pan_g14700.t1"/>
    <property type="gene ID" value="Pan_g14700"/>
</dbReference>
<evidence type="ECO:0000256" key="9">
    <source>
        <dbReference type="RuleBase" id="RU362096"/>
    </source>
</evidence>
<dbReference type="Gene3D" id="1.10.510.10">
    <property type="entry name" value="Transferase(Phosphotransferase) domain 1"/>
    <property type="match status" value="1"/>
</dbReference>
<feature type="binding site" evidence="8">
    <location>
        <position position="164"/>
    </location>
    <ligand>
        <name>ATP</name>
        <dbReference type="ChEBI" id="CHEBI:30616"/>
    </ligand>
</feature>
<dbReference type="EC" id="2.7.10.2" evidence="9"/>
<dbReference type="InterPro" id="IPR017441">
    <property type="entry name" value="Protein_kinase_ATP_BS"/>
</dbReference>
<sequence>MAPPRHRPPEDEEYYHGLLPREDLPYLLQEPGDFLLRYSEVKPGQENNHRQLILSVCTEKGTDLASRGMKHLVVQRLQNGKYCIDNRCSFDSVSELVNEFLRTRDTLFHGKMVYIQTPVTRQPWELVHEDVELTKKLGEGAFGEVHAGRLTLQQTKRKVDVAVKLAKTSEMTKEKIKEMMKEARLMRNYDHPNIVRLYGVAVEREPLMIVMELINGGALDEYLKKNQATCSAAEKLDNMVMGAAFGLEYLHAKNCIHRDIAARNCLYADGTTVKISDFGLSREGDQYALKQARRVPIKWLAPETINTLVYSAKSDVWSYGVLCYEVYAVSEPYLGLTNADVKEKVINGYKMTFPEETPHELVQLITDHCWAMKPEDRYTMTQVVKRLSEMTGIQAPVYASASNMSNLSAQSDKKPKNKRGIGVGVAIRKGDSGVVIGQSTRTKKQPRKKKNF</sequence>
<evidence type="ECO:0000256" key="7">
    <source>
        <dbReference type="PROSITE-ProRule" id="PRU00191"/>
    </source>
</evidence>
<protein>
    <recommendedName>
        <fullName evidence="9">Tyrosine-protein kinase</fullName>
        <ecNumber evidence="9">2.7.10.2</ecNumber>
    </recommendedName>
</protein>
<dbReference type="GO" id="GO:0005524">
    <property type="term" value="F:ATP binding"/>
    <property type="evidence" value="ECO:0007669"/>
    <property type="project" value="UniProtKB-UniRule"/>
</dbReference>
<dbReference type="GO" id="GO:0004715">
    <property type="term" value="F:non-membrane spanning protein tyrosine kinase activity"/>
    <property type="evidence" value="ECO:0007669"/>
    <property type="project" value="UniProtKB-EC"/>
</dbReference>
<name>A0A7E4UZG6_PANRE</name>
<keyword evidence="1 9" id="KW-0808">Transferase</keyword>
<dbReference type="Gene3D" id="3.30.505.10">
    <property type="entry name" value="SH2 domain"/>
    <property type="match status" value="1"/>
</dbReference>
<dbReference type="InterPro" id="IPR035849">
    <property type="entry name" value="Fes/Fps/Fer_SH2"/>
</dbReference>
<evidence type="ECO:0000256" key="8">
    <source>
        <dbReference type="PROSITE-ProRule" id="PRU10141"/>
    </source>
</evidence>
<keyword evidence="13" id="KW-1185">Reference proteome</keyword>
<feature type="domain" description="Protein kinase" evidence="12">
    <location>
        <begin position="131"/>
        <end position="398"/>
    </location>
</feature>
<evidence type="ECO:0000256" key="2">
    <source>
        <dbReference type="ARBA" id="ARBA00022741"/>
    </source>
</evidence>
<dbReference type="PANTHER" id="PTHR24418">
    <property type="entry name" value="TYROSINE-PROTEIN KINASE"/>
    <property type="match status" value="1"/>
</dbReference>
<dbReference type="PROSITE" id="PS50011">
    <property type="entry name" value="PROTEIN_KINASE_DOM"/>
    <property type="match status" value="1"/>
</dbReference>
<dbReference type="SMART" id="SM00252">
    <property type="entry name" value="SH2"/>
    <property type="match status" value="1"/>
</dbReference>
<keyword evidence="2 8" id="KW-0547">Nucleotide-binding</keyword>
<feature type="region of interest" description="Disordered" evidence="10">
    <location>
        <begin position="405"/>
        <end position="425"/>
    </location>
</feature>
<reference evidence="13" key="1">
    <citation type="journal article" date="2013" name="Genetics">
        <title>The draft genome and transcriptome of Panagrellus redivivus are shaped by the harsh demands of a free-living lifestyle.</title>
        <authorList>
            <person name="Srinivasan J."/>
            <person name="Dillman A.R."/>
            <person name="Macchietto M.G."/>
            <person name="Heikkinen L."/>
            <person name="Lakso M."/>
            <person name="Fracchia K.M."/>
            <person name="Antoshechkin I."/>
            <person name="Mortazavi A."/>
            <person name="Wong G."/>
            <person name="Sternberg P.W."/>
        </authorList>
    </citation>
    <scope>NUCLEOTIDE SEQUENCE [LARGE SCALE GENOMIC DNA]</scope>
    <source>
        <strain evidence="13">MT8872</strain>
    </source>
</reference>
<keyword evidence="4 8" id="KW-0067">ATP-binding</keyword>
<evidence type="ECO:0000256" key="6">
    <source>
        <dbReference type="ARBA" id="ARBA00051245"/>
    </source>
</evidence>
<evidence type="ECO:0000259" key="12">
    <source>
        <dbReference type="PROSITE" id="PS50011"/>
    </source>
</evidence>
<dbReference type="FunFam" id="3.30.200.20:FF:000518">
    <property type="entry name" value="Tyrosine-protein kinase"/>
    <property type="match status" value="1"/>
</dbReference>
<evidence type="ECO:0000256" key="4">
    <source>
        <dbReference type="ARBA" id="ARBA00022840"/>
    </source>
</evidence>
<keyword evidence="7" id="KW-0727">SH2 domain</keyword>
<evidence type="ECO:0000256" key="10">
    <source>
        <dbReference type="SAM" id="MobiDB-lite"/>
    </source>
</evidence>
<accession>A0A7E4UZG6</accession>
<evidence type="ECO:0000256" key="1">
    <source>
        <dbReference type="ARBA" id="ARBA00022679"/>
    </source>
</evidence>
<evidence type="ECO:0000256" key="5">
    <source>
        <dbReference type="ARBA" id="ARBA00023137"/>
    </source>
</evidence>
<keyword evidence="5 9" id="KW-0829">Tyrosine-protein kinase</keyword>
<dbReference type="PRINTS" id="PR00109">
    <property type="entry name" value="TYRKINASE"/>
</dbReference>
<dbReference type="InterPro" id="IPR000980">
    <property type="entry name" value="SH2"/>
</dbReference>
<dbReference type="PROSITE" id="PS50001">
    <property type="entry name" value="SH2"/>
    <property type="match status" value="1"/>
</dbReference>
<reference evidence="14" key="2">
    <citation type="submission" date="2020-10" db="UniProtKB">
        <authorList>
            <consortium name="WormBaseParasite"/>
        </authorList>
    </citation>
    <scope>IDENTIFICATION</scope>
</reference>
<dbReference type="InterPro" id="IPR001245">
    <property type="entry name" value="Ser-Thr/Tyr_kinase_cat_dom"/>
</dbReference>
<keyword evidence="3 9" id="KW-0418">Kinase</keyword>
<comment type="similarity">
    <text evidence="9">Belongs to the protein kinase superfamily. Tyr protein kinase family.</text>
</comment>
<proteinExistence type="inferred from homology"/>
<dbReference type="InterPro" id="IPR020635">
    <property type="entry name" value="Tyr_kinase_cat_dom"/>
</dbReference>
<dbReference type="CDD" id="cd10361">
    <property type="entry name" value="SH2_Fps_family"/>
    <property type="match status" value="1"/>
</dbReference>
<dbReference type="InterPro" id="IPR008266">
    <property type="entry name" value="Tyr_kinase_AS"/>
</dbReference>
<organism evidence="13 14">
    <name type="scientific">Panagrellus redivivus</name>
    <name type="common">Microworm</name>
    <dbReference type="NCBI Taxonomy" id="6233"/>
    <lineage>
        <taxon>Eukaryota</taxon>
        <taxon>Metazoa</taxon>
        <taxon>Ecdysozoa</taxon>
        <taxon>Nematoda</taxon>
        <taxon>Chromadorea</taxon>
        <taxon>Rhabditida</taxon>
        <taxon>Tylenchina</taxon>
        <taxon>Panagrolaimomorpha</taxon>
        <taxon>Panagrolaimoidea</taxon>
        <taxon>Panagrolaimidae</taxon>
        <taxon>Panagrellus</taxon>
    </lineage>
</organism>
<dbReference type="SUPFAM" id="SSF56112">
    <property type="entry name" value="Protein kinase-like (PK-like)"/>
    <property type="match status" value="1"/>
</dbReference>
<dbReference type="InterPro" id="IPR000719">
    <property type="entry name" value="Prot_kinase_dom"/>
</dbReference>
<dbReference type="Gene3D" id="3.30.200.20">
    <property type="entry name" value="Phosphorylase Kinase, domain 1"/>
    <property type="match status" value="1"/>
</dbReference>
<dbReference type="Pfam" id="PF00017">
    <property type="entry name" value="SH2"/>
    <property type="match status" value="1"/>
</dbReference>
<dbReference type="CDD" id="cd00192">
    <property type="entry name" value="PTKc"/>
    <property type="match status" value="1"/>
</dbReference>
<dbReference type="InterPro" id="IPR036860">
    <property type="entry name" value="SH2_dom_sf"/>
</dbReference>
<dbReference type="SMART" id="SM00219">
    <property type="entry name" value="TyrKc"/>
    <property type="match status" value="1"/>
</dbReference>
<dbReference type="PROSITE" id="PS00107">
    <property type="entry name" value="PROTEIN_KINASE_ATP"/>
    <property type="match status" value="1"/>
</dbReference>
<evidence type="ECO:0000313" key="14">
    <source>
        <dbReference type="WBParaSite" id="Pan_g14700.t1"/>
    </source>
</evidence>